<sequence length="113" mass="12980">MENTFVSKIRKDMKKKVEKRTKDSNVIGNLVKSGLETSVQKQSKEVIGKNLKINLAEVMKNKATETSYEIVKKKITGNIKQELAKYADQKSKDVFDLTTKDKKKKMKKMADRL</sequence>
<gene>
    <name evidence="2" type="ORF">GW779_00045</name>
    <name evidence="1" type="ORF">GW910_04705</name>
</gene>
<reference evidence="2" key="1">
    <citation type="submission" date="2019-11" db="EMBL/GenBank/DDBJ databases">
        <title>Lipid analysis of CO2-rich subsurface aquifers suggests an autotrophy-based deep biosphere with lysolipids enriched in CPR bacteria.</title>
        <authorList>
            <person name="Probst A.J."/>
            <person name="Elling F.J."/>
            <person name="Castelle C.J."/>
            <person name="Zhu Q."/>
            <person name="Elvert M."/>
            <person name="Birarda G."/>
            <person name="Holman H.-Y."/>
            <person name="Lane K.R."/>
            <person name="Ladd B."/>
            <person name="Ryan M.C."/>
            <person name="Woyke T."/>
            <person name="Hinrichs K.-U."/>
            <person name="Banfield J.F."/>
        </authorList>
    </citation>
    <scope>NUCLEOTIDE SEQUENCE</scope>
    <source>
        <strain evidence="1">CG_2015-01_33_1645</strain>
        <strain evidence="2">CG_2015-04_33_537</strain>
    </source>
</reference>
<organism evidence="2 3">
    <name type="scientific">Candidatus Altarchaeum hamiconexum</name>
    <dbReference type="NCBI Taxonomy" id="1803513"/>
    <lineage>
        <taxon>Archaea</taxon>
        <taxon>Candidatus Altarchaeota</taxon>
        <taxon>Candidatus Altiarchaeia</taxon>
        <taxon>Candidatus Altarchaeales</taxon>
        <taxon>Candidatus Altarchaeaceae</taxon>
        <taxon>Candidatus Altarchaeum</taxon>
    </lineage>
</organism>
<dbReference type="EMBL" id="JAACQH010000001">
    <property type="protein sequence ID" value="NCS90805.1"/>
    <property type="molecule type" value="Genomic_DNA"/>
</dbReference>
<comment type="caution">
    <text evidence="2">The sequence shown here is derived from an EMBL/GenBank/DDBJ whole genome shotgun (WGS) entry which is preliminary data.</text>
</comment>
<dbReference type="EMBL" id="JAACVF010000127">
    <property type="protein sequence ID" value="NCN65342.1"/>
    <property type="molecule type" value="Genomic_DNA"/>
</dbReference>
<dbReference type="Proteomes" id="UP000768163">
    <property type="component" value="Unassembled WGS sequence"/>
</dbReference>
<protein>
    <submittedName>
        <fullName evidence="2">Uncharacterized protein</fullName>
    </submittedName>
</protein>
<evidence type="ECO:0000313" key="1">
    <source>
        <dbReference type="EMBL" id="NCN65342.1"/>
    </source>
</evidence>
<accession>A0A8J7YVY1</accession>
<evidence type="ECO:0000313" key="3">
    <source>
        <dbReference type="Proteomes" id="UP000738826"/>
    </source>
</evidence>
<proteinExistence type="predicted"/>
<evidence type="ECO:0000313" key="2">
    <source>
        <dbReference type="EMBL" id="NCS90805.1"/>
    </source>
</evidence>
<dbReference type="Proteomes" id="UP000738826">
    <property type="component" value="Unassembled WGS sequence"/>
</dbReference>
<name>A0A8J7YVY1_9ARCH</name>
<dbReference type="AlphaFoldDB" id="A0A8J7YVY1"/>